<name>A0AA37GXV4_9PEZI</name>
<comment type="caution">
    <text evidence="1">The sequence shown here is derived from an EMBL/GenBank/DDBJ whole genome shotgun (WGS) entry which is preliminary data.</text>
</comment>
<sequence length="78" mass="8888">MLSFQQQQKRRHPVLQLLDSLLHIDWFFSSAVVLVCDKSIWRFAIPYSIDVCLDAAADWGMGNSMSITDSKLVKCAEI</sequence>
<gene>
    <name evidence="1" type="ORF">ColLi_12153</name>
</gene>
<dbReference type="EMBL" id="BPPX01000040">
    <property type="protein sequence ID" value="GJC89315.1"/>
    <property type="molecule type" value="Genomic_DNA"/>
</dbReference>
<organism evidence="1 2">
    <name type="scientific">Colletotrichum liriopes</name>
    <dbReference type="NCBI Taxonomy" id="708192"/>
    <lineage>
        <taxon>Eukaryota</taxon>
        <taxon>Fungi</taxon>
        <taxon>Dikarya</taxon>
        <taxon>Ascomycota</taxon>
        <taxon>Pezizomycotina</taxon>
        <taxon>Sordariomycetes</taxon>
        <taxon>Hypocreomycetidae</taxon>
        <taxon>Glomerellales</taxon>
        <taxon>Glomerellaceae</taxon>
        <taxon>Colletotrichum</taxon>
        <taxon>Colletotrichum spaethianum species complex</taxon>
    </lineage>
</organism>
<accession>A0AA37GXV4</accession>
<reference evidence="1 2" key="1">
    <citation type="submission" date="2021-07" db="EMBL/GenBank/DDBJ databases">
        <title>Genome data of Colletotrichum spaethianum.</title>
        <authorList>
            <person name="Utami Y.D."/>
            <person name="Hiruma K."/>
        </authorList>
    </citation>
    <scope>NUCLEOTIDE SEQUENCE [LARGE SCALE GENOMIC DNA]</scope>
    <source>
        <strain evidence="1 2">MAFF 242679</strain>
    </source>
</reference>
<evidence type="ECO:0000313" key="1">
    <source>
        <dbReference type="EMBL" id="GJC89315.1"/>
    </source>
</evidence>
<keyword evidence="2" id="KW-1185">Reference proteome</keyword>
<dbReference type="AlphaFoldDB" id="A0AA37GXV4"/>
<evidence type="ECO:0000313" key="2">
    <source>
        <dbReference type="Proteomes" id="UP001055172"/>
    </source>
</evidence>
<dbReference type="Proteomes" id="UP001055172">
    <property type="component" value="Unassembled WGS sequence"/>
</dbReference>
<protein>
    <submittedName>
        <fullName evidence="1">Uncharacterized protein</fullName>
    </submittedName>
</protein>
<proteinExistence type="predicted"/>